<dbReference type="SUPFAM" id="SSF48452">
    <property type="entry name" value="TPR-like"/>
    <property type="match status" value="1"/>
</dbReference>
<evidence type="ECO:0000313" key="9">
    <source>
        <dbReference type="Proteomes" id="UP000050827"/>
    </source>
</evidence>
<protein>
    <recommendedName>
        <fullName evidence="10">Carbohydrate-binding protein SusD</fullName>
    </recommendedName>
</protein>
<comment type="caution">
    <text evidence="8">The sequence shown here is derived from an EMBL/GenBank/DDBJ whole genome shotgun (WGS) entry which is preliminary data.</text>
</comment>
<evidence type="ECO:0000313" key="8">
    <source>
        <dbReference type="EMBL" id="KQC29574.1"/>
    </source>
</evidence>
<evidence type="ECO:0008006" key="10">
    <source>
        <dbReference type="Google" id="ProtNLM"/>
    </source>
</evidence>
<dbReference type="OrthoDB" id="5694214at2"/>
<dbReference type="Pfam" id="PF07980">
    <property type="entry name" value="SusD_RagB"/>
    <property type="match status" value="1"/>
</dbReference>
<dbReference type="InterPro" id="IPR012944">
    <property type="entry name" value="SusD_RagB_dom"/>
</dbReference>
<keyword evidence="5" id="KW-0998">Cell outer membrane</keyword>
<dbReference type="AlphaFoldDB" id="A0A0Q0XEI3"/>
<name>A0A0Q0XEI3_9FLAO</name>
<evidence type="ECO:0000259" key="6">
    <source>
        <dbReference type="Pfam" id="PF07980"/>
    </source>
</evidence>
<comment type="subcellular location">
    <subcellularLocation>
        <location evidence="1">Cell outer membrane</location>
    </subcellularLocation>
</comment>
<evidence type="ECO:0000256" key="2">
    <source>
        <dbReference type="ARBA" id="ARBA00006275"/>
    </source>
</evidence>
<dbReference type="PATRIC" id="fig|1547436.3.peg.1348"/>
<feature type="domain" description="SusD-like N-terminal" evidence="7">
    <location>
        <begin position="88"/>
        <end position="213"/>
    </location>
</feature>
<evidence type="ECO:0000259" key="7">
    <source>
        <dbReference type="Pfam" id="PF14322"/>
    </source>
</evidence>
<dbReference type="Proteomes" id="UP000050827">
    <property type="component" value="Unassembled WGS sequence"/>
</dbReference>
<evidence type="ECO:0000256" key="3">
    <source>
        <dbReference type="ARBA" id="ARBA00022729"/>
    </source>
</evidence>
<evidence type="ECO:0000256" key="5">
    <source>
        <dbReference type="ARBA" id="ARBA00023237"/>
    </source>
</evidence>
<keyword evidence="4" id="KW-0472">Membrane</keyword>
<keyword evidence="3" id="KW-0732">Signal</keyword>
<dbReference type="RefSeq" id="WP_055393486.1">
    <property type="nucleotide sequence ID" value="NZ_LCTZ01000002.1"/>
</dbReference>
<dbReference type="EMBL" id="LCTZ01000002">
    <property type="protein sequence ID" value="KQC29574.1"/>
    <property type="molecule type" value="Genomic_DNA"/>
</dbReference>
<dbReference type="GO" id="GO:0009279">
    <property type="term" value="C:cell outer membrane"/>
    <property type="evidence" value="ECO:0007669"/>
    <property type="project" value="UniProtKB-SubCell"/>
</dbReference>
<evidence type="ECO:0000256" key="4">
    <source>
        <dbReference type="ARBA" id="ARBA00023136"/>
    </source>
</evidence>
<proteinExistence type="inferred from homology"/>
<reference evidence="8 9" key="1">
    <citation type="submission" date="2015-04" db="EMBL/GenBank/DDBJ databases">
        <title>Complete genome of flavobacterium.</title>
        <authorList>
            <person name="Kwon Y.M."/>
            <person name="Kim S.-J."/>
        </authorList>
    </citation>
    <scope>NUCLEOTIDE SEQUENCE [LARGE SCALE GENOMIC DNA]</scope>
    <source>
        <strain evidence="8 9">DK169</strain>
    </source>
</reference>
<dbReference type="Pfam" id="PF14322">
    <property type="entry name" value="SusD-like_3"/>
    <property type="match status" value="1"/>
</dbReference>
<organism evidence="8 9">
    <name type="scientific">Flagellimonas eckloniae</name>
    <dbReference type="NCBI Taxonomy" id="346185"/>
    <lineage>
        <taxon>Bacteria</taxon>
        <taxon>Pseudomonadati</taxon>
        <taxon>Bacteroidota</taxon>
        <taxon>Flavobacteriia</taxon>
        <taxon>Flavobacteriales</taxon>
        <taxon>Flavobacteriaceae</taxon>
        <taxon>Flagellimonas</taxon>
    </lineage>
</organism>
<feature type="domain" description="RagB/SusD" evidence="6">
    <location>
        <begin position="258"/>
        <end position="507"/>
    </location>
</feature>
<sequence length="508" mass="57315">MKKYIFKSFCCLALVLSCDKTLDQTNPNTLTPDNFWQTEADATSAIVGAYSPLSTIFYHGRIWSGHEISRSDEIFFQGDFPSATSIFNTNPTDGNFTASFSEMWKVIFRANLVLQNVPDIDMDATLKDNILGEAYFLRALQYFTLVNHWGSVPLVIQPAESLAETQQAPASEAEIWQQIKDDLDAAITLLPSSWDNDNKGRVVKASAAAMLGKSHLFLEEWGDAATQFKRIIDGEFGTFELMDDYGDNFKSTTENNSESIFEIQFDATGAWTAGWGSDVQSTARYNSYEADLSTRSASRMNTWVFELFTRETNIDGDIDPRAFETLVWDYPDAPFFNDRLFADVYEADLAAYALDPTLRMPLQNAKYVDITGAIPAFNTSPNNKRVIRFADVLLMHAEAENEANGPTTDAYTSINRVRARATMPDIPSGLSQADFRQRVRDERVLELCNESHRPLDLKRWGILSSTFLAHPEYRPAVILYQPGRELLPIPELELNTNPNWNTQNEGYN</sequence>
<dbReference type="InterPro" id="IPR033985">
    <property type="entry name" value="SusD-like_N"/>
</dbReference>
<comment type="similarity">
    <text evidence="2">Belongs to the SusD family.</text>
</comment>
<evidence type="ECO:0000256" key="1">
    <source>
        <dbReference type="ARBA" id="ARBA00004442"/>
    </source>
</evidence>
<dbReference type="InterPro" id="IPR011990">
    <property type="entry name" value="TPR-like_helical_dom_sf"/>
</dbReference>
<dbReference type="STRING" id="346185.AAY42_06515"/>
<dbReference type="PROSITE" id="PS51257">
    <property type="entry name" value="PROKAR_LIPOPROTEIN"/>
    <property type="match status" value="1"/>
</dbReference>
<gene>
    <name evidence="8" type="ORF">AAY42_06515</name>
</gene>
<keyword evidence="9" id="KW-1185">Reference proteome</keyword>
<dbReference type="Gene3D" id="1.25.40.390">
    <property type="match status" value="1"/>
</dbReference>
<accession>A0A0Q0XEI3</accession>